<gene>
    <name evidence="1" type="ordered locus">Os06g0187400</name>
    <name evidence="1" type="ORF">OSNPB_060187400</name>
</gene>
<organism evidence="1 2">
    <name type="scientific">Oryza sativa subsp. japonica</name>
    <name type="common">Rice</name>
    <dbReference type="NCBI Taxonomy" id="39947"/>
    <lineage>
        <taxon>Eukaryota</taxon>
        <taxon>Viridiplantae</taxon>
        <taxon>Streptophyta</taxon>
        <taxon>Embryophyta</taxon>
        <taxon>Tracheophyta</taxon>
        <taxon>Spermatophyta</taxon>
        <taxon>Magnoliopsida</taxon>
        <taxon>Liliopsida</taxon>
        <taxon>Poales</taxon>
        <taxon>Poaceae</taxon>
        <taxon>BOP clade</taxon>
        <taxon>Oryzoideae</taxon>
        <taxon>Oryzeae</taxon>
        <taxon>Oryzinae</taxon>
        <taxon>Oryza</taxon>
        <taxon>Oryza sativa</taxon>
    </lineage>
</organism>
<name>A0A0P0WTY8_ORYSJ</name>
<sequence>MSATCFAFAACSAITGHVSIGRTAARLSSTEFQPAWVTNARCGTQPRTIFPSPPLDRPMAQRQAWPESTTPCRPCASVPNDNSVLFFIE</sequence>
<evidence type="ECO:0000313" key="1">
    <source>
        <dbReference type="EMBL" id="BAS96532.1"/>
    </source>
</evidence>
<proteinExistence type="predicted"/>
<reference evidence="2" key="1">
    <citation type="journal article" date="2005" name="Nature">
        <title>The map-based sequence of the rice genome.</title>
        <authorList>
            <consortium name="International rice genome sequencing project (IRGSP)"/>
            <person name="Matsumoto T."/>
            <person name="Wu J."/>
            <person name="Kanamori H."/>
            <person name="Katayose Y."/>
            <person name="Fujisawa M."/>
            <person name="Namiki N."/>
            <person name="Mizuno H."/>
            <person name="Yamamoto K."/>
            <person name="Antonio B.A."/>
            <person name="Baba T."/>
            <person name="Sakata K."/>
            <person name="Nagamura Y."/>
            <person name="Aoki H."/>
            <person name="Arikawa K."/>
            <person name="Arita K."/>
            <person name="Bito T."/>
            <person name="Chiden Y."/>
            <person name="Fujitsuka N."/>
            <person name="Fukunaka R."/>
            <person name="Hamada M."/>
            <person name="Harada C."/>
            <person name="Hayashi A."/>
            <person name="Hijishita S."/>
            <person name="Honda M."/>
            <person name="Hosokawa S."/>
            <person name="Ichikawa Y."/>
            <person name="Idonuma A."/>
            <person name="Iijima M."/>
            <person name="Ikeda M."/>
            <person name="Ikeno M."/>
            <person name="Ito K."/>
            <person name="Ito S."/>
            <person name="Ito T."/>
            <person name="Ito Y."/>
            <person name="Ito Y."/>
            <person name="Iwabuchi A."/>
            <person name="Kamiya K."/>
            <person name="Karasawa W."/>
            <person name="Kurita K."/>
            <person name="Katagiri S."/>
            <person name="Kikuta A."/>
            <person name="Kobayashi H."/>
            <person name="Kobayashi N."/>
            <person name="Machita K."/>
            <person name="Maehara T."/>
            <person name="Masukawa M."/>
            <person name="Mizubayashi T."/>
            <person name="Mukai Y."/>
            <person name="Nagasaki H."/>
            <person name="Nagata Y."/>
            <person name="Naito S."/>
            <person name="Nakashima M."/>
            <person name="Nakama Y."/>
            <person name="Nakamichi Y."/>
            <person name="Nakamura M."/>
            <person name="Meguro A."/>
            <person name="Negishi M."/>
            <person name="Ohta I."/>
            <person name="Ohta T."/>
            <person name="Okamoto M."/>
            <person name="Ono N."/>
            <person name="Saji S."/>
            <person name="Sakaguchi M."/>
            <person name="Sakai K."/>
            <person name="Shibata M."/>
            <person name="Shimokawa T."/>
            <person name="Song J."/>
            <person name="Takazaki Y."/>
            <person name="Terasawa K."/>
            <person name="Tsugane M."/>
            <person name="Tsuji K."/>
            <person name="Ueda S."/>
            <person name="Waki K."/>
            <person name="Yamagata H."/>
            <person name="Yamamoto M."/>
            <person name="Yamamoto S."/>
            <person name="Yamane H."/>
            <person name="Yoshiki S."/>
            <person name="Yoshihara R."/>
            <person name="Yukawa K."/>
            <person name="Zhong H."/>
            <person name="Yano M."/>
            <person name="Yuan Q."/>
            <person name="Ouyang S."/>
            <person name="Liu J."/>
            <person name="Jones K.M."/>
            <person name="Gansberger K."/>
            <person name="Moffat K."/>
            <person name="Hill J."/>
            <person name="Bera J."/>
            <person name="Fadrosh D."/>
            <person name="Jin S."/>
            <person name="Johri S."/>
            <person name="Kim M."/>
            <person name="Overton L."/>
            <person name="Reardon M."/>
            <person name="Tsitrin T."/>
            <person name="Vuong H."/>
            <person name="Weaver B."/>
            <person name="Ciecko A."/>
            <person name="Tallon L."/>
            <person name="Jackson J."/>
            <person name="Pai G."/>
            <person name="Aken S.V."/>
            <person name="Utterback T."/>
            <person name="Reidmuller S."/>
            <person name="Feldblyum T."/>
            <person name="Hsiao J."/>
            <person name="Zismann V."/>
            <person name="Iobst S."/>
            <person name="de Vazeille A.R."/>
            <person name="Buell C.R."/>
            <person name="Ying K."/>
            <person name="Li Y."/>
            <person name="Lu T."/>
            <person name="Huang Y."/>
            <person name="Zhao Q."/>
            <person name="Feng Q."/>
            <person name="Zhang L."/>
            <person name="Zhu J."/>
            <person name="Weng Q."/>
            <person name="Mu J."/>
            <person name="Lu Y."/>
            <person name="Fan D."/>
            <person name="Liu Y."/>
            <person name="Guan J."/>
            <person name="Zhang Y."/>
            <person name="Yu S."/>
            <person name="Liu X."/>
            <person name="Zhang Y."/>
            <person name="Hong G."/>
            <person name="Han B."/>
            <person name="Choisne N."/>
            <person name="Demange N."/>
            <person name="Orjeda G."/>
            <person name="Samain S."/>
            <person name="Cattolico L."/>
            <person name="Pelletier E."/>
            <person name="Couloux A."/>
            <person name="Segurens B."/>
            <person name="Wincker P."/>
            <person name="D'Hont A."/>
            <person name="Scarpelli C."/>
            <person name="Weissenbach J."/>
            <person name="Salanoubat M."/>
            <person name="Quetier F."/>
            <person name="Yu Y."/>
            <person name="Kim H.R."/>
            <person name="Rambo T."/>
            <person name="Currie J."/>
            <person name="Collura K."/>
            <person name="Luo M."/>
            <person name="Yang T."/>
            <person name="Ammiraju J.S.S."/>
            <person name="Engler F."/>
            <person name="Soderlund C."/>
            <person name="Wing R.A."/>
            <person name="Palmer L.E."/>
            <person name="de la Bastide M."/>
            <person name="Spiegel L."/>
            <person name="Nascimento L."/>
            <person name="Zutavern T."/>
            <person name="O'Shaughnessy A."/>
            <person name="Dike S."/>
            <person name="Dedhia N."/>
            <person name="Preston R."/>
            <person name="Balija V."/>
            <person name="McCombie W.R."/>
            <person name="Chow T."/>
            <person name="Chen H."/>
            <person name="Chung M."/>
            <person name="Chen C."/>
            <person name="Shaw J."/>
            <person name="Wu H."/>
            <person name="Hsiao K."/>
            <person name="Chao Y."/>
            <person name="Chu M."/>
            <person name="Cheng C."/>
            <person name="Hour A."/>
            <person name="Lee P."/>
            <person name="Lin S."/>
            <person name="Lin Y."/>
            <person name="Liou J."/>
            <person name="Liu S."/>
            <person name="Hsing Y."/>
            <person name="Raghuvanshi S."/>
            <person name="Mohanty A."/>
            <person name="Bharti A.K."/>
            <person name="Gaur A."/>
            <person name="Gupta V."/>
            <person name="Kumar D."/>
            <person name="Ravi V."/>
            <person name="Vij S."/>
            <person name="Kapur A."/>
            <person name="Khurana P."/>
            <person name="Khurana P."/>
            <person name="Khurana J.P."/>
            <person name="Tyagi A.K."/>
            <person name="Gaikwad K."/>
            <person name="Singh A."/>
            <person name="Dalal V."/>
            <person name="Srivastava S."/>
            <person name="Dixit A."/>
            <person name="Pal A.K."/>
            <person name="Ghazi I.A."/>
            <person name="Yadav M."/>
            <person name="Pandit A."/>
            <person name="Bhargava A."/>
            <person name="Sureshbabu K."/>
            <person name="Batra K."/>
            <person name="Sharma T.R."/>
            <person name="Mohapatra T."/>
            <person name="Singh N.K."/>
            <person name="Messing J."/>
            <person name="Nelson A.B."/>
            <person name="Fuks G."/>
            <person name="Kavchok S."/>
            <person name="Keizer G."/>
            <person name="Linton E."/>
            <person name="Llaca V."/>
            <person name="Song R."/>
            <person name="Tanyolac B."/>
            <person name="Young S."/>
            <person name="Ho-Il K."/>
            <person name="Hahn J.H."/>
            <person name="Sangsakoo G."/>
            <person name="Vanavichit A."/>
            <person name="de Mattos Luiz.A.T."/>
            <person name="Zimmer P.D."/>
            <person name="Malone G."/>
            <person name="Dellagostin O."/>
            <person name="de Oliveira A.C."/>
            <person name="Bevan M."/>
            <person name="Bancroft I."/>
            <person name="Minx P."/>
            <person name="Cordum H."/>
            <person name="Wilson R."/>
            <person name="Cheng Z."/>
            <person name="Jin W."/>
            <person name="Jiang J."/>
            <person name="Leong S.A."/>
            <person name="Iwama H."/>
            <person name="Gojobori T."/>
            <person name="Itoh T."/>
            <person name="Niimura Y."/>
            <person name="Fujii Y."/>
            <person name="Habara T."/>
            <person name="Sakai H."/>
            <person name="Sato Y."/>
            <person name="Wilson G."/>
            <person name="Kumar K."/>
            <person name="McCouch S."/>
            <person name="Juretic N."/>
            <person name="Hoen D."/>
            <person name="Wright S."/>
            <person name="Bruskiewich R."/>
            <person name="Bureau T."/>
            <person name="Miyao A."/>
            <person name="Hirochika H."/>
            <person name="Nishikawa T."/>
            <person name="Kadowaki K."/>
            <person name="Sugiura M."/>
            <person name="Burr B."/>
            <person name="Sasaki T."/>
        </authorList>
    </citation>
    <scope>NUCLEOTIDE SEQUENCE [LARGE SCALE GENOMIC DNA]</scope>
    <source>
        <strain evidence="2">cv. Nipponbare</strain>
    </source>
</reference>
<dbReference type="AlphaFoldDB" id="A0A0P0WTY8"/>
<evidence type="ECO:0000313" key="2">
    <source>
        <dbReference type="Proteomes" id="UP000059680"/>
    </source>
</evidence>
<protein>
    <submittedName>
        <fullName evidence="1">Os06g0187400 protein</fullName>
    </submittedName>
</protein>
<reference evidence="1 2" key="3">
    <citation type="journal article" date="2013" name="Rice">
        <title>Improvement of the Oryza sativa Nipponbare reference genome using next generation sequence and optical map data.</title>
        <authorList>
            <person name="Kawahara Y."/>
            <person name="de la Bastide M."/>
            <person name="Hamilton J.P."/>
            <person name="Kanamori H."/>
            <person name="McCombie W.R."/>
            <person name="Ouyang S."/>
            <person name="Schwartz D.C."/>
            <person name="Tanaka T."/>
            <person name="Wu J."/>
            <person name="Zhou S."/>
            <person name="Childs K.L."/>
            <person name="Davidson R.M."/>
            <person name="Lin H."/>
            <person name="Quesada-Ocampo L."/>
            <person name="Vaillancourt B."/>
            <person name="Sakai H."/>
            <person name="Lee S.S."/>
            <person name="Kim J."/>
            <person name="Numa H."/>
            <person name="Itoh T."/>
            <person name="Buell C.R."/>
            <person name="Matsumoto T."/>
        </authorList>
    </citation>
    <scope>NUCLEOTIDE SEQUENCE [LARGE SCALE GENOMIC DNA]</scope>
    <source>
        <strain evidence="2">cv. Nipponbare</strain>
    </source>
</reference>
<dbReference type="InParanoid" id="A0A0P0WTY8"/>
<dbReference type="EMBL" id="AP014962">
    <property type="protein sequence ID" value="BAS96532.1"/>
    <property type="molecule type" value="Genomic_DNA"/>
</dbReference>
<reference evidence="1 2" key="2">
    <citation type="journal article" date="2013" name="Plant Cell Physiol.">
        <title>Rice Annotation Project Database (RAP-DB): an integrative and interactive database for rice genomics.</title>
        <authorList>
            <person name="Sakai H."/>
            <person name="Lee S.S."/>
            <person name="Tanaka T."/>
            <person name="Numa H."/>
            <person name="Kim J."/>
            <person name="Kawahara Y."/>
            <person name="Wakimoto H."/>
            <person name="Yang C.C."/>
            <person name="Iwamoto M."/>
            <person name="Abe T."/>
            <person name="Yamada Y."/>
            <person name="Muto A."/>
            <person name="Inokuchi H."/>
            <person name="Ikemura T."/>
            <person name="Matsumoto T."/>
            <person name="Sasaki T."/>
            <person name="Itoh T."/>
        </authorList>
    </citation>
    <scope>NUCLEOTIDE SEQUENCE [LARGE SCALE GENOMIC DNA]</scope>
    <source>
        <strain evidence="2">cv. Nipponbare</strain>
    </source>
</reference>
<keyword evidence="2" id="KW-1185">Reference proteome</keyword>
<dbReference type="PaxDb" id="39947-A0A0P0WTY8"/>
<accession>A0A0P0WTY8</accession>
<dbReference type="Proteomes" id="UP000059680">
    <property type="component" value="Chromosome 6"/>
</dbReference>